<evidence type="ECO:0000313" key="1">
    <source>
        <dbReference type="EMBL" id="QHU08563.1"/>
    </source>
</evidence>
<protein>
    <submittedName>
        <fullName evidence="1">Uncharacterized protein</fullName>
    </submittedName>
</protein>
<dbReference type="EMBL" id="MN740698">
    <property type="protein sequence ID" value="QHU08563.1"/>
    <property type="molecule type" value="Genomic_DNA"/>
</dbReference>
<proteinExistence type="predicted"/>
<accession>A0A6C0JT63</accession>
<reference evidence="1" key="1">
    <citation type="journal article" date="2020" name="Nature">
        <title>Giant virus diversity and host interactions through global metagenomics.</title>
        <authorList>
            <person name="Schulz F."/>
            <person name="Roux S."/>
            <person name="Paez-Espino D."/>
            <person name="Jungbluth S."/>
            <person name="Walsh D.A."/>
            <person name="Denef V.J."/>
            <person name="McMahon K.D."/>
            <person name="Konstantinidis K.T."/>
            <person name="Eloe-Fadrosh E.A."/>
            <person name="Kyrpides N.C."/>
            <person name="Woyke T."/>
        </authorList>
    </citation>
    <scope>NUCLEOTIDE SEQUENCE</scope>
    <source>
        <strain evidence="1">GVMAG-S-1063924-116</strain>
    </source>
</reference>
<name>A0A6C0JT63_9ZZZZ</name>
<sequence length="360" mass="40674">MTRLPSDFQLDVIDSNGKTSRDKLVVGPSRAPSLLISGVETVGKTKVLSKSHLIDTPRPTYLGKATHIVLYPTWNYHLSLFDLERITHLTLVGDFKGSHVLDNVTFPSLEYLVLRYTSNLKTLSKTADSSINHLEIEGVLTSGIIKSISHLLFRYVCCDRACITSRCDPSSLEKLKSVIETCCRTRDMYSLSPQATEAFYDSFTSSENRLSACRLVYRGKSLEELESLLLSVGAALERVYIPKMDSEESRQYVESKRDVEVSDKNFTYCAEYPRLVMEDKMLSVIGEMIPKEKFPSGSLLVCSIDYLQNCYELYGDVTDMAIPIRIGCEKHYALFPSSNPTARLSKDETIRLLSLHEELW</sequence>
<organism evidence="1">
    <name type="scientific">viral metagenome</name>
    <dbReference type="NCBI Taxonomy" id="1070528"/>
    <lineage>
        <taxon>unclassified sequences</taxon>
        <taxon>metagenomes</taxon>
        <taxon>organismal metagenomes</taxon>
    </lineage>
</organism>
<dbReference type="AlphaFoldDB" id="A0A6C0JT63"/>